<dbReference type="InterPro" id="IPR036390">
    <property type="entry name" value="WH_DNA-bd_sf"/>
</dbReference>
<evidence type="ECO:0000313" key="2">
    <source>
        <dbReference type="EMBL" id="RWX81535.1"/>
    </source>
</evidence>
<dbReference type="Pfam" id="PF12802">
    <property type="entry name" value="MarR_2"/>
    <property type="match status" value="1"/>
</dbReference>
<dbReference type="EMBL" id="SBIP01000001">
    <property type="protein sequence ID" value="RWX81535.1"/>
    <property type="molecule type" value="Genomic_DNA"/>
</dbReference>
<dbReference type="PANTHER" id="PTHR33164">
    <property type="entry name" value="TRANSCRIPTIONAL REGULATOR, MARR FAMILY"/>
    <property type="match status" value="1"/>
</dbReference>
<dbReference type="Proteomes" id="UP000287687">
    <property type="component" value="Unassembled WGS sequence"/>
</dbReference>
<dbReference type="PANTHER" id="PTHR33164:SF57">
    <property type="entry name" value="MARR-FAMILY TRANSCRIPTIONAL REGULATOR"/>
    <property type="match status" value="1"/>
</dbReference>
<comment type="caution">
    <text evidence="2">The sequence shown here is derived from an EMBL/GenBank/DDBJ whole genome shotgun (WGS) entry which is preliminary data.</text>
</comment>
<organism evidence="2 3">
    <name type="scientific">Neorhizobium lilium</name>
    <dbReference type="NCBI Taxonomy" id="2503024"/>
    <lineage>
        <taxon>Bacteria</taxon>
        <taxon>Pseudomonadati</taxon>
        <taxon>Pseudomonadota</taxon>
        <taxon>Alphaproteobacteria</taxon>
        <taxon>Hyphomicrobiales</taxon>
        <taxon>Rhizobiaceae</taxon>
        <taxon>Rhizobium/Agrobacterium group</taxon>
        <taxon>Neorhizobium</taxon>
    </lineage>
</organism>
<dbReference type="InterPro" id="IPR039422">
    <property type="entry name" value="MarR/SlyA-like"/>
</dbReference>
<evidence type="ECO:0000259" key="1">
    <source>
        <dbReference type="PROSITE" id="PS50995"/>
    </source>
</evidence>
<name>A0A444LMI7_9HYPH</name>
<dbReference type="GO" id="GO:0006950">
    <property type="term" value="P:response to stress"/>
    <property type="evidence" value="ECO:0007669"/>
    <property type="project" value="TreeGrafter"/>
</dbReference>
<dbReference type="OrthoDB" id="9815567at2"/>
<evidence type="ECO:0000313" key="3">
    <source>
        <dbReference type="Proteomes" id="UP000287687"/>
    </source>
</evidence>
<dbReference type="SMART" id="SM00347">
    <property type="entry name" value="HTH_MARR"/>
    <property type="match status" value="1"/>
</dbReference>
<dbReference type="SUPFAM" id="SSF46785">
    <property type="entry name" value="Winged helix' DNA-binding domain"/>
    <property type="match status" value="1"/>
</dbReference>
<proteinExistence type="predicted"/>
<dbReference type="AlphaFoldDB" id="A0A444LMI7"/>
<reference evidence="2 3" key="1">
    <citation type="submission" date="2019-01" db="EMBL/GenBank/DDBJ databases">
        <title>The draft genome of Rhizobium sp. 24NR.</title>
        <authorList>
            <person name="Liu L."/>
            <person name="Liang L."/>
            <person name="Shi S."/>
            <person name="Xu L."/>
            <person name="Wang X."/>
            <person name="Li L."/>
            <person name="Zhang X."/>
        </authorList>
    </citation>
    <scope>NUCLEOTIDE SEQUENCE [LARGE SCALE GENOMIC DNA]</scope>
    <source>
        <strain evidence="2 3">24NR</strain>
    </source>
</reference>
<dbReference type="PROSITE" id="PS50995">
    <property type="entry name" value="HTH_MARR_2"/>
    <property type="match status" value="1"/>
</dbReference>
<dbReference type="GO" id="GO:0003700">
    <property type="term" value="F:DNA-binding transcription factor activity"/>
    <property type="evidence" value="ECO:0007669"/>
    <property type="project" value="InterPro"/>
</dbReference>
<keyword evidence="3" id="KW-1185">Reference proteome</keyword>
<gene>
    <name evidence="2" type="ORF">EPK99_04430</name>
</gene>
<sequence length="159" mass="17061">MLIYVHYNDQRNGGTETMTHAKLLADLGGEISALLVASRALSAASAARFHPSVQPAAYQLAVAISAKGSAKAGQLAELLDMDKSAISRLAKSLCEYGLAQSSPDPVDKRSTIYSLTNEGRERLKASNTAKAGAFFGRLEGWSEDELAQFISLLRKFNRG</sequence>
<feature type="domain" description="HTH marR-type" evidence="1">
    <location>
        <begin position="20"/>
        <end position="158"/>
    </location>
</feature>
<protein>
    <submittedName>
        <fullName evidence="2">MarR family transcriptional regulator</fullName>
    </submittedName>
</protein>
<accession>A0A444LMI7</accession>
<dbReference type="Gene3D" id="1.10.10.10">
    <property type="entry name" value="Winged helix-like DNA-binding domain superfamily/Winged helix DNA-binding domain"/>
    <property type="match status" value="1"/>
</dbReference>
<dbReference type="InterPro" id="IPR000835">
    <property type="entry name" value="HTH_MarR-typ"/>
</dbReference>
<dbReference type="InterPro" id="IPR036388">
    <property type="entry name" value="WH-like_DNA-bd_sf"/>
</dbReference>